<name>C6BYS8_MARSD</name>
<accession>C6BYS8</accession>
<reference evidence="1 2" key="1">
    <citation type="submission" date="2009-06" db="EMBL/GenBank/DDBJ databases">
        <title>Complete sequence of Desulfovibrio salexigens DSM 2638.</title>
        <authorList>
            <consortium name="US DOE Joint Genome Institute"/>
            <person name="Lucas S."/>
            <person name="Copeland A."/>
            <person name="Lapidus A."/>
            <person name="Glavina del Rio T."/>
            <person name="Tice H."/>
            <person name="Bruce D."/>
            <person name="Goodwin L."/>
            <person name="Pitluck S."/>
            <person name="Munk A.C."/>
            <person name="Brettin T."/>
            <person name="Detter J.C."/>
            <person name="Han C."/>
            <person name="Tapia R."/>
            <person name="Larimer F."/>
            <person name="Land M."/>
            <person name="Hauser L."/>
            <person name="Kyrpides N."/>
            <person name="Anderson I."/>
            <person name="Wall J.D."/>
            <person name="Arkin A.P."/>
            <person name="Dehal P."/>
            <person name="Chivian D."/>
            <person name="Giles B."/>
            <person name="Hazen T.C."/>
        </authorList>
    </citation>
    <scope>NUCLEOTIDE SEQUENCE [LARGE SCALE GENOMIC DNA]</scope>
    <source>
        <strain evidence="2">ATCC 14822 / DSM 2638 / NCIMB 8403 / VKM B-1763</strain>
    </source>
</reference>
<dbReference type="HOGENOM" id="CLU_190551_0_0_7"/>
<dbReference type="Proteomes" id="UP000002601">
    <property type="component" value="Chromosome"/>
</dbReference>
<evidence type="ECO:0000313" key="1">
    <source>
        <dbReference type="EMBL" id="ACS80685.1"/>
    </source>
</evidence>
<dbReference type="KEGG" id="dsa:Desal_2631"/>
<dbReference type="eggNOG" id="ENOG5030VZN">
    <property type="taxonomic scope" value="Bacteria"/>
</dbReference>
<evidence type="ECO:0000313" key="2">
    <source>
        <dbReference type="Proteomes" id="UP000002601"/>
    </source>
</evidence>
<dbReference type="EMBL" id="CP001649">
    <property type="protein sequence ID" value="ACS80685.1"/>
    <property type="molecule type" value="Genomic_DNA"/>
</dbReference>
<dbReference type="AlphaFoldDB" id="C6BYS8"/>
<sequence>MTLIEVRTEGNYIVIGNQRRKKLTSDGCNEPFKDRFWCPRKKWFMKSPCPFINKIECGNYRHMCGSL</sequence>
<dbReference type="RefSeq" id="WP_015852501.1">
    <property type="nucleotide sequence ID" value="NC_012881.1"/>
</dbReference>
<keyword evidence="2" id="KW-1185">Reference proteome</keyword>
<dbReference type="STRING" id="526222.Desal_2631"/>
<proteinExistence type="predicted"/>
<dbReference type="OrthoDB" id="5458942at2"/>
<gene>
    <name evidence="1" type="ordered locus">Desal_2631</name>
</gene>
<organism evidence="1 2">
    <name type="scientific">Maridesulfovibrio salexigens (strain ATCC 14822 / DSM 2638 / NCIMB 8403 / VKM B-1763)</name>
    <name type="common">Desulfovibrio salexigens</name>
    <dbReference type="NCBI Taxonomy" id="526222"/>
    <lineage>
        <taxon>Bacteria</taxon>
        <taxon>Pseudomonadati</taxon>
        <taxon>Thermodesulfobacteriota</taxon>
        <taxon>Desulfovibrionia</taxon>
        <taxon>Desulfovibrionales</taxon>
        <taxon>Desulfovibrionaceae</taxon>
        <taxon>Maridesulfovibrio</taxon>
    </lineage>
</organism>
<protein>
    <submittedName>
        <fullName evidence="1">Uncharacterized protein</fullName>
    </submittedName>
</protein>